<dbReference type="AlphaFoldDB" id="A0A1H9ZNH5"/>
<evidence type="ECO:0000313" key="2">
    <source>
        <dbReference type="EMBL" id="SES83212.1"/>
    </source>
</evidence>
<keyword evidence="3" id="KW-1185">Reference proteome</keyword>
<feature type="transmembrane region" description="Helical" evidence="1">
    <location>
        <begin position="40"/>
        <end position="60"/>
    </location>
</feature>
<accession>A0A1H9ZNH5</accession>
<dbReference type="NCBIfam" id="TIGR02359">
    <property type="entry name" value="thiW"/>
    <property type="match status" value="1"/>
</dbReference>
<sequence>MNKETKRLATAAIFIAIGVLSSHLYIPIGVAKVFPIQHCLNLLTALFFPLSYTLYIPFTISILRNILGTGTLLAFPGSMIGAFLAGILYKKTRKVFFAFLGELIGTGVFGAILAYPLARYVLGREVAIFFFVIPFTISSFFGVMIGYIIFTLVKNVILNKGVE</sequence>
<feature type="transmembrane region" description="Helical" evidence="1">
    <location>
        <begin position="6"/>
        <end position="28"/>
    </location>
</feature>
<feature type="transmembrane region" description="Helical" evidence="1">
    <location>
        <begin position="95"/>
        <end position="115"/>
    </location>
</feature>
<dbReference type="STRING" id="1120990.SAMN03080614_101131"/>
<evidence type="ECO:0000256" key="1">
    <source>
        <dbReference type="SAM" id="Phobius"/>
    </source>
</evidence>
<evidence type="ECO:0000313" key="3">
    <source>
        <dbReference type="Proteomes" id="UP000243819"/>
    </source>
</evidence>
<dbReference type="PIRSF" id="PIRSF024534">
    <property type="entry name" value="ThiW"/>
    <property type="match status" value="1"/>
</dbReference>
<reference evidence="3" key="1">
    <citation type="submission" date="2016-10" db="EMBL/GenBank/DDBJ databases">
        <authorList>
            <person name="Varghese N."/>
            <person name="Submissions S."/>
        </authorList>
    </citation>
    <scope>NUCLEOTIDE SEQUENCE [LARGE SCALE GENOMIC DNA]</scope>
    <source>
        <strain evidence="3">DSM 13577</strain>
    </source>
</reference>
<proteinExistence type="predicted"/>
<dbReference type="Gene3D" id="1.10.1760.20">
    <property type="match status" value="1"/>
</dbReference>
<gene>
    <name evidence="2" type="ORF">SAMN03080614_101131</name>
</gene>
<protein>
    <submittedName>
        <fullName evidence="2">Energy coupling factor transporter S component ThiW</fullName>
    </submittedName>
</protein>
<keyword evidence="1" id="KW-0472">Membrane</keyword>
<dbReference type="Proteomes" id="UP000243819">
    <property type="component" value="Unassembled WGS sequence"/>
</dbReference>
<dbReference type="RefSeq" id="WP_091349691.1">
    <property type="nucleotide sequence ID" value="NZ_FOIF01000011.1"/>
</dbReference>
<feature type="transmembrane region" description="Helical" evidence="1">
    <location>
        <begin position="127"/>
        <end position="150"/>
    </location>
</feature>
<dbReference type="Pfam" id="PF09512">
    <property type="entry name" value="ThiW"/>
    <property type="match status" value="1"/>
</dbReference>
<organism evidence="2 3">
    <name type="scientific">Anaerobranca gottschalkii DSM 13577</name>
    <dbReference type="NCBI Taxonomy" id="1120990"/>
    <lineage>
        <taxon>Bacteria</taxon>
        <taxon>Bacillati</taxon>
        <taxon>Bacillota</taxon>
        <taxon>Clostridia</taxon>
        <taxon>Eubacteriales</taxon>
        <taxon>Proteinivoracaceae</taxon>
        <taxon>Anaerobranca</taxon>
    </lineage>
</organism>
<dbReference type="InterPro" id="IPR012652">
    <property type="entry name" value="ThiW"/>
</dbReference>
<dbReference type="OrthoDB" id="5516776at2"/>
<feature type="transmembrane region" description="Helical" evidence="1">
    <location>
        <begin position="66"/>
        <end position="88"/>
    </location>
</feature>
<keyword evidence="1" id="KW-0812">Transmembrane</keyword>
<keyword evidence="1" id="KW-1133">Transmembrane helix</keyword>
<dbReference type="EMBL" id="FOIF01000011">
    <property type="protein sequence ID" value="SES83212.1"/>
    <property type="molecule type" value="Genomic_DNA"/>
</dbReference>
<name>A0A1H9ZNH5_9FIRM</name>